<dbReference type="InterPro" id="IPR011990">
    <property type="entry name" value="TPR-like_helical_dom_sf"/>
</dbReference>
<keyword evidence="4" id="KW-1185">Reference proteome</keyword>
<keyword evidence="1" id="KW-0677">Repeat</keyword>
<evidence type="ECO:0000256" key="1">
    <source>
        <dbReference type="ARBA" id="ARBA00022737"/>
    </source>
</evidence>
<proteinExistence type="predicted"/>
<sequence>MPQRTISSFNTLVASHGRSGRVRSAVELLSRAMSRGLRPNSFTFAPVVSSLLLDPHCGNQLHCLILKSGLIHSDAYAATALLGFFGRSRRLDDAVKLFDEMPAKTVVTWNVVISMFSQMGFVTDSMRFFRELMMSAIGLSECSVLSILSAFRSLDRARSVDQVRGLTIKTALDSFVVVTNSLLNAYCNCCGVHSAVKLFDELAVRDAVSWNTMITAFAKSSTPEKAVELFFVMSSEGLSLTETTFTSVLNACSGLCVPEFGKIIHAKAVKRNLHTSTFGGSSLIDFYSKCSLRNDARKAFDEISEKNIVSWNSLLNVYSDEDSCASLGVLKETLCFGFKPNEISFSSVLRTASCLVLRQLHSLVIRMGYDNNDYVSSAIIASYASNGNDSDALACGSALDSQLSVVATNAIAGIYNRSSRFQESKELLLRLETPDVVSWNVLLTACARNGDYAQAFDLFNHMRTLGHSVDKYTATSLLSICSKINNLSMGKSLHGLLVKTNAGSSDTLVHNILLDMYVKCGSLECCVKVFDEMDERNLISWTAVISGLGLHGRPHEALIWFKRMEEEGFVPDNVALLAVLSACRHGGLVEEGLRLFECMKAKYRVEPEMDHYVCVVDLLCKYGRLREAELVIDEMPFQPNAVIWRMFLQGCKRYGVEAIGG</sequence>
<organism evidence="4 5">
    <name type="scientific">Ananas comosus</name>
    <name type="common">Pineapple</name>
    <name type="synonym">Ananas ananas</name>
    <dbReference type="NCBI Taxonomy" id="4615"/>
    <lineage>
        <taxon>Eukaryota</taxon>
        <taxon>Viridiplantae</taxon>
        <taxon>Streptophyta</taxon>
        <taxon>Embryophyta</taxon>
        <taxon>Tracheophyta</taxon>
        <taxon>Spermatophyta</taxon>
        <taxon>Magnoliopsida</taxon>
        <taxon>Liliopsida</taxon>
        <taxon>Poales</taxon>
        <taxon>Bromeliaceae</taxon>
        <taxon>Bromelioideae</taxon>
        <taxon>Ananas</taxon>
    </lineage>
</organism>
<dbReference type="RefSeq" id="XP_020106011.1">
    <property type="nucleotide sequence ID" value="XM_020250422.1"/>
</dbReference>
<feature type="repeat" description="PPR" evidence="3">
    <location>
        <begin position="537"/>
        <end position="571"/>
    </location>
</feature>
<dbReference type="PANTHER" id="PTHR47926">
    <property type="entry name" value="PENTATRICOPEPTIDE REPEAT-CONTAINING PROTEIN"/>
    <property type="match status" value="1"/>
</dbReference>
<evidence type="ECO:0000313" key="4">
    <source>
        <dbReference type="Proteomes" id="UP000515123"/>
    </source>
</evidence>
<dbReference type="GO" id="GO:0009451">
    <property type="term" value="P:RNA modification"/>
    <property type="evidence" value="ECO:0007669"/>
    <property type="project" value="InterPro"/>
</dbReference>
<dbReference type="InterPro" id="IPR002885">
    <property type="entry name" value="PPR_rpt"/>
</dbReference>
<reference evidence="4" key="1">
    <citation type="journal article" date="2015" name="Nat. Genet.">
        <title>The pineapple genome and the evolution of CAM photosynthesis.</title>
        <authorList>
            <person name="Ming R."/>
            <person name="VanBuren R."/>
            <person name="Wai C.M."/>
            <person name="Tang H."/>
            <person name="Schatz M.C."/>
            <person name="Bowers J.E."/>
            <person name="Lyons E."/>
            <person name="Wang M.L."/>
            <person name="Chen J."/>
            <person name="Biggers E."/>
            <person name="Zhang J."/>
            <person name="Huang L."/>
            <person name="Zhang L."/>
            <person name="Miao W."/>
            <person name="Zhang J."/>
            <person name="Ye Z."/>
            <person name="Miao C."/>
            <person name="Lin Z."/>
            <person name="Wang H."/>
            <person name="Zhou H."/>
            <person name="Yim W.C."/>
            <person name="Priest H.D."/>
            <person name="Zheng C."/>
            <person name="Woodhouse M."/>
            <person name="Edger P.P."/>
            <person name="Guyot R."/>
            <person name="Guo H.B."/>
            <person name="Guo H."/>
            <person name="Zheng G."/>
            <person name="Singh R."/>
            <person name="Sharma A."/>
            <person name="Min X."/>
            <person name="Zheng Y."/>
            <person name="Lee H."/>
            <person name="Gurtowski J."/>
            <person name="Sedlazeck F.J."/>
            <person name="Harkess A."/>
            <person name="McKain M.R."/>
            <person name="Liao Z."/>
            <person name="Fang J."/>
            <person name="Liu J."/>
            <person name="Zhang X."/>
            <person name="Zhang Q."/>
            <person name="Hu W."/>
            <person name="Qin Y."/>
            <person name="Wang K."/>
            <person name="Chen L.Y."/>
            <person name="Shirley N."/>
            <person name="Lin Y.R."/>
            <person name="Liu L.Y."/>
            <person name="Hernandez A.G."/>
            <person name="Wright C.L."/>
            <person name="Bulone V."/>
            <person name="Tuskan G.A."/>
            <person name="Heath K."/>
            <person name="Zee F."/>
            <person name="Moore P.H."/>
            <person name="Sunkar R."/>
            <person name="Leebens-Mack J.H."/>
            <person name="Mockler T."/>
            <person name="Bennetzen J.L."/>
            <person name="Freeling M."/>
            <person name="Sankoff D."/>
            <person name="Paterson A.H."/>
            <person name="Zhu X."/>
            <person name="Yang X."/>
            <person name="Smith J.A."/>
            <person name="Cushman J.C."/>
            <person name="Paull R.E."/>
            <person name="Yu Q."/>
        </authorList>
    </citation>
    <scope>NUCLEOTIDE SEQUENCE [LARGE SCALE GENOMIC DNA]</scope>
    <source>
        <strain evidence="4">cv. F153</strain>
    </source>
</reference>
<gene>
    <name evidence="5" type="primary">LOC109722374</name>
</gene>
<keyword evidence="2" id="KW-0809">Transit peptide</keyword>
<dbReference type="PANTHER" id="PTHR47926:SF423">
    <property type="entry name" value="REPEAT-CONTAINING PROTEIN, PUTATIVE-RELATED"/>
    <property type="match status" value="1"/>
</dbReference>
<feature type="repeat" description="PPR" evidence="3">
    <location>
        <begin position="5"/>
        <end position="39"/>
    </location>
</feature>
<dbReference type="PROSITE" id="PS51375">
    <property type="entry name" value="PPR"/>
    <property type="match status" value="6"/>
</dbReference>
<accession>A0A6P5GBL1</accession>
<evidence type="ECO:0000313" key="5">
    <source>
        <dbReference type="RefSeq" id="XP_020106011.1"/>
    </source>
</evidence>
<dbReference type="GO" id="GO:0003723">
    <property type="term" value="F:RNA binding"/>
    <property type="evidence" value="ECO:0007669"/>
    <property type="project" value="InterPro"/>
</dbReference>
<dbReference type="OrthoDB" id="1913111at2759"/>
<dbReference type="GeneID" id="109722374"/>
<reference evidence="5" key="2">
    <citation type="submission" date="2025-08" db="UniProtKB">
        <authorList>
            <consortium name="RefSeq"/>
        </authorList>
    </citation>
    <scope>IDENTIFICATION</scope>
    <source>
        <tissue evidence="5">Leaf</tissue>
    </source>
</reference>
<dbReference type="InterPro" id="IPR046960">
    <property type="entry name" value="PPR_At4g14850-like_plant"/>
</dbReference>
<evidence type="ECO:0000256" key="3">
    <source>
        <dbReference type="PROSITE-ProRule" id="PRU00708"/>
    </source>
</evidence>
<dbReference type="Pfam" id="PF01535">
    <property type="entry name" value="PPR"/>
    <property type="match status" value="8"/>
</dbReference>
<feature type="repeat" description="PPR" evidence="3">
    <location>
        <begin position="206"/>
        <end position="240"/>
    </location>
</feature>
<feature type="repeat" description="PPR" evidence="3">
    <location>
        <begin position="74"/>
        <end position="108"/>
    </location>
</feature>
<dbReference type="NCBIfam" id="TIGR00756">
    <property type="entry name" value="PPR"/>
    <property type="match status" value="5"/>
</dbReference>
<evidence type="ECO:0000256" key="2">
    <source>
        <dbReference type="ARBA" id="ARBA00022946"/>
    </source>
</evidence>
<feature type="repeat" description="PPR" evidence="3">
    <location>
        <begin position="506"/>
        <end position="536"/>
    </location>
</feature>
<dbReference type="FunFam" id="1.25.40.10:FF:000242">
    <property type="entry name" value="Pentatricopeptide repeat-containing protein"/>
    <property type="match status" value="1"/>
</dbReference>
<dbReference type="FunFam" id="1.25.40.10:FF:001096">
    <property type="entry name" value="Pentatricopeptide repeat-containing protein"/>
    <property type="match status" value="1"/>
</dbReference>
<protein>
    <submittedName>
        <fullName evidence="5">Pentatricopeptide repeat-containing protein At3g58590</fullName>
    </submittedName>
</protein>
<dbReference type="Pfam" id="PF13041">
    <property type="entry name" value="PPR_2"/>
    <property type="match status" value="2"/>
</dbReference>
<dbReference type="Gene3D" id="1.25.40.10">
    <property type="entry name" value="Tetratricopeptide repeat domain"/>
    <property type="match status" value="6"/>
</dbReference>
<dbReference type="Proteomes" id="UP000515123">
    <property type="component" value="Linkage group 16"/>
</dbReference>
<dbReference type="AlphaFoldDB" id="A0A6P5GBL1"/>
<name>A0A6P5GBL1_ANACO</name>
<feature type="repeat" description="PPR" evidence="3">
    <location>
        <begin position="435"/>
        <end position="469"/>
    </location>
</feature>